<dbReference type="GeneID" id="39858212"/>
<dbReference type="RefSeq" id="WP_103992218.1">
    <property type="nucleotide sequence ID" value="NZ_CP031311.1"/>
</dbReference>
<evidence type="ECO:0000313" key="2">
    <source>
        <dbReference type="EMBL" id="QCC47775.1"/>
    </source>
</evidence>
<dbReference type="InterPro" id="IPR019278">
    <property type="entry name" value="DICT_dom"/>
</dbReference>
<dbReference type="InterPro" id="IPR016954">
    <property type="entry name" value="Uncharacterised_Vng0742h"/>
</dbReference>
<dbReference type="OrthoDB" id="302327at2157"/>
<keyword evidence="2" id="KW-0808">Transferase</keyword>
<dbReference type="GO" id="GO:0016301">
    <property type="term" value="F:kinase activity"/>
    <property type="evidence" value="ECO:0007669"/>
    <property type="project" value="UniProtKB-KW"/>
</dbReference>
<dbReference type="EMBL" id="CP031311">
    <property type="protein sequence ID" value="QCC47775.1"/>
    <property type="molecule type" value="Genomic_DNA"/>
</dbReference>
<organism evidence="3 4">
    <name type="scientific">Halobellus limi</name>
    <dbReference type="NCBI Taxonomy" id="699433"/>
    <lineage>
        <taxon>Archaea</taxon>
        <taxon>Methanobacteriati</taxon>
        <taxon>Methanobacteriota</taxon>
        <taxon>Stenosarchaea group</taxon>
        <taxon>Halobacteria</taxon>
        <taxon>Halobacteriales</taxon>
        <taxon>Haloferacaceae</taxon>
        <taxon>Halobellus</taxon>
    </lineage>
</organism>
<reference evidence="2 5" key="2">
    <citation type="journal article" date="2019" name="Nat. Commun.">
        <title>A new type of DNA phosphorothioation-based antiviral system in archaea.</title>
        <authorList>
            <person name="Xiong L."/>
            <person name="Liu S."/>
            <person name="Chen S."/>
            <person name="Xiao Y."/>
            <person name="Zhu B."/>
            <person name="Gao Y."/>
            <person name="Zhang Y."/>
            <person name="Chen B."/>
            <person name="Luo J."/>
            <person name="Deng Z."/>
            <person name="Chen X."/>
            <person name="Wang L."/>
            <person name="Chen S."/>
        </authorList>
    </citation>
    <scope>NUCLEOTIDE SEQUENCE [LARGE SCALE GENOMIC DNA]</scope>
    <source>
        <strain evidence="2 5">CGMCC 1.10331</strain>
    </source>
</reference>
<accession>A0A1H6AVV2</accession>
<evidence type="ECO:0000313" key="5">
    <source>
        <dbReference type="Proteomes" id="UP000296733"/>
    </source>
</evidence>
<dbReference type="Proteomes" id="UP000236740">
    <property type="component" value="Unassembled WGS sequence"/>
</dbReference>
<sequence length="250" mass="28937">MTLRRFLDRVEDPNRSLVVLNRRAPDPIQRMLGNLFENQPISIEEVDVPDGDEDVVLVVEDGSIVAQSPLEELQDSILLINSDLFVTGARELEEVELPSVIRRLDDVPFFLRGYPQSHSEKLLLILLSRYIERRAWERRAGTLRASFQDLSRIEDEMGTNRVYRTLDDSPVDVHVYGTPGWEPPRDSTITIHAGYEEDFLDSWFVVYTPPEGDEHVALLALEESPNQWAGFWTYRRPLVADINEYIMRRL</sequence>
<evidence type="ECO:0000313" key="4">
    <source>
        <dbReference type="Proteomes" id="UP000236740"/>
    </source>
</evidence>
<reference evidence="3 4" key="1">
    <citation type="submission" date="2016-10" db="EMBL/GenBank/DDBJ databases">
        <authorList>
            <person name="de Groot N.N."/>
        </authorList>
    </citation>
    <scope>NUCLEOTIDE SEQUENCE [LARGE SCALE GENOMIC DNA]</scope>
    <source>
        <strain evidence="3 4">CGMCC 1.10331</strain>
    </source>
</reference>
<protein>
    <submittedName>
        <fullName evidence="3">Diguanylate Cyclase and Two-component system sensory domain-containing protein</fullName>
    </submittedName>
    <submittedName>
        <fullName evidence="2">Histidine kinase</fullName>
    </submittedName>
</protein>
<keyword evidence="4" id="KW-1185">Reference proteome</keyword>
<gene>
    <name evidence="2" type="ORF">DV707_08940</name>
    <name evidence="3" type="ORF">SAMN04488133_2536</name>
</gene>
<name>A0A1H6AVV2_9EURY</name>
<dbReference type="PIRSF" id="PIRSF030471">
    <property type="entry name" value="STR_Vng0742h_prd"/>
    <property type="match status" value="1"/>
</dbReference>
<dbReference type="KEGG" id="hlm:DV707_08940"/>
<evidence type="ECO:0000313" key="3">
    <source>
        <dbReference type="EMBL" id="SEG52414.1"/>
    </source>
</evidence>
<proteinExistence type="predicted"/>
<dbReference type="Pfam" id="PF10069">
    <property type="entry name" value="DICT"/>
    <property type="match status" value="1"/>
</dbReference>
<dbReference type="Proteomes" id="UP000296733">
    <property type="component" value="Chromosome"/>
</dbReference>
<dbReference type="EMBL" id="FNVN01000003">
    <property type="protein sequence ID" value="SEG52414.1"/>
    <property type="molecule type" value="Genomic_DNA"/>
</dbReference>
<keyword evidence="2" id="KW-0418">Kinase</keyword>
<feature type="domain" description="DICT" evidence="1">
    <location>
        <begin position="117"/>
        <end position="220"/>
    </location>
</feature>
<evidence type="ECO:0000259" key="1">
    <source>
        <dbReference type="Pfam" id="PF10069"/>
    </source>
</evidence>
<dbReference type="AlphaFoldDB" id="A0A1H6AVV2"/>